<dbReference type="EMBL" id="CP024785">
    <property type="protein sequence ID" value="AUB42366.1"/>
    <property type="molecule type" value="Genomic_DNA"/>
</dbReference>
<dbReference type="Proteomes" id="UP000232003">
    <property type="component" value="Chromosome"/>
</dbReference>
<accession>A0A2K8T3R8</accession>
<proteinExistence type="predicted"/>
<dbReference type="KEGG" id="nfl:COO91_08491"/>
<organism evidence="1 2">
    <name type="scientific">Nostoc flagelliforme CCNUN1</name>
    <dbReference type="NCBI Taxonomy" id="2038116"/>
    <lineage>
        <taxon>Bacteria</taxon>
        <taxon>Bacillati</taxon>
        <taxon>Cyanobacteriota</taxon>
        <taxon>Cyanophyceae</taxon>
        <taxon>Nostocales</taxon>
        <taxon>Nostocaceae</taxon>
        <taxon>Nostoc</taxon>
    </lineage>
</organism>
<keyword evidence="2" id="KW-1185">Reference proteome</keyword>
<reference evidence="1 2" key="1">
    <citation type="submission" date="2017-11" db="EMBL/GenBank/DDBJ databases">
        <title>Complete genome of a free-living desiccation-tolerant cyanobacterium and its photosynthetic adaptation to extreme terrestrial habitat.</title>
        <authorList>
            <person name="Shang J."/>
        </authorList>
    </citation>
    <scope>NUCLEOTIDE SEQUENCE [LARGE SCALE GENOMIC DNA]</scope>
    <source>
        <strain evidence="1 2">CCNUN1</strain>
    </source>
</reference>
<sequence length="60" mass="6996">MVPFKLRQLAERFATAIAEFNWRVDYLKFLKGNREQGTGNREQGIALFCHSRKTIIKALL</sequence>
<gene>
    <name evidence="1" type="ORF">COO91_08491</name>
</gene>
<dbReference type="AlphaFoldDB" id="A0A2K8T3R8"/>
<evidence type="ECO:0000313" key="2">
    <source>
        <dbReference type="Proteomes" id="UP000232003"/>
    </source>
</evidence>
<evidence type="ECO:0000313" key="1">
    <source>
        <dbReference type="EMBL" id="AUB42366.1"/>
    </source>
</evidence>
<protein>
    <submittedName>
        <fullName evidence="1">Uncharacterized protein</fullName>
    </submittedName>
</protein>
<name>A0A2K8T3R8_9NOSO</name>